<feature type="domain" description="VOC" evidence="1">
    <location>
        <begin position="18"/>
        <end position="137"/>
    </location>
</feature>
<sequence length="200" mass="22279">MATDIKTSVPSKVLSPNRLAHVVLRTNATNFKPMVAFYKTFLGAHASYENEMLSFLTYDEEHHRIAIAGLPNTAAKLPGSAGMDHVAFAFNNIHDLTLSYQQRKDQGILPIWCTNHGPTLSMYYRDPDGNKVEAQVDVFDTPEGATAFMTSPEFAENPVGVDFDPEDIIRRLSNGEDEKLVMKRPNVGLRRIDAALVDKQ</sequence>
<dbReference type="InterPro" id="IPR029068">
    <property type="entry name" value="Glyas_Bleomycin-R_OHBP_Dase"/>
</dbReference>
<evidence type="ECO:0000313" key="3">
    <source>
        <dbReference type="Proteomes" id="UP000758603"/>
    </source>
</evidence>
<dbReference type="Proteomes" id="UP000758603">
    <property type="component" value="Unassembled WGS sequence"/>
</dbReference>
<dbReference type="AlphaFoldDB" id="A0A9P9A1K1"/>
<dbReference type="OrthoDB" id="5371818at2759"/>
<dbReference type="GO" id="GO:0051213">
    <property type="term" value="F:dioxygenase activity"/>
    <property type="evidence" value="ECO:0007669"/>
    <property type="project" value="UniProtKB-KW"/>
</dbReference>
<evidence type="ECO:0000313" key="2">
    <source>
        <dbReference type="EMBL" id="KAH6657065.1"/>
    </source>
</evidence>
<dbReference type="PROSITE" id="PS51819">
    <property type="entry name" value="VOC"/>
    <property type="match status" value="1"/>
</dbReference>
<accession>A0A9P9A1K1</accession>
<organism evidence="2 3">
    <name type="scientific">Truncatella angustata</name>
    <dbReference type="NCBI Taxonomy" id="152316"/>
    <lineage>
        <taxon>Eukaryota</taxon>
        <taxon>Fungi</taxon>
        <taxon>Dikarya</taxon>
        <taxon>Ascomycota</taxon>
        <taxon>Pezizomycotina</taxon>
        <taxon>Sordariomycetes</taxon>
        <taxon>Xylariomycetidae</taxon>
        <taxon>Amphisphaeriales</taxon>
        <taxon>Sporocadaceae</taxon>
        <taxon>Truncatella</taxon>
    </lineage>
</organism>
<dbReference type="GeneID" id="70130860"/>
<keyword evidence="2" id="KW-0560">Oxidoreductase</keyword>
<comment type="caution">
    <text evidence="2">The sequence shown here is derived from an EMBL/GenBank/DDBJ whole genome shotgun (WGS) entry which is preliminary data.</text>
</comment>
<evidence type="ECO:0000259" key="1">
    <source>
        <dbReference type="PROSITE" id="PS51819"/>
    </source>
</evidence>
<keyword evidence="2" id="KW-0223">Dioxygenase</keyword>
<keyword evidence="3" id="KW-1185">Reference proteome</keyword>
<dbReference type="SUPFAM" id="SSF54593">
    <property type="entry name" value="Glyoxalase/Bleomycin resistance protein/Dihydroxybiphenyl dioxygenase"/>
    <property type="match status" value="1"/>
</dbReference>
<dbReference type="InterPro" id="IPR037523">
    <property type="entry name" value="VOC_core"/>
</dbReference>
<dbReference type="EMBL" id="JAGPXC010000002">
    <property type="protein sequence ID" value="KAH6657065.1"/>
    <property type="molecule type" value="Genomic_DNA"/>
</dbReference>
<dbReference type="InterPro" id="IPR004360">
    <property type="entry name" value="Glyas_Fos-R_dOase_dom"/>
</dbReference>
<dbReference type="RefSeq" id="XP_045961299.1">
    <property type="nucleotide sequence ID" value="XM_046101968.1"/>
</dbReference>
<protein>
    <submittedName>
        <fullName evidence="2">Glyoxalase/Bleomycin resistance protein/Dihydroxybiphenyl dioxygenase</fullName>
    </submittedName>
</protein>
<dbReference type="Pfam" id="PF00903">
    <property type="entry name" value="Glyoxalase"/>
    <property type="match status" value="1"/>
</dbReference>
<reference evidence="2" key="1">
    <citation type="journal article" date="2021" name="Nat. Commun.">
        <title>Genetic determinants of endophytism in the Arabidopsis root mycobiome.</title>
        <authorList>
            <person name="Mesny F."/>
            <person name="Miyauchi S."/>
            <person name="Thiergart T."/>
            <person name="Pickel B."/>
            <person name="Atanasova L."/>
            <person name="Karlsson M."/>
            <person name="Huettel B."/>
            <person name="Barry K.W."/>
            <person name="Haridas S."/>
            <person name="Chen C."/>
            <person name="Bauer D."/>
            <person name="Andreopoulos W."/>
            <person name="Pangilinan J."/>
            <person name="LaButti K."/>
            <person name="Riley R."/>
            <person name="Lipzen A."/>
            <person name="Clum A."/>
            <person name="Drula E."/>
            <person name="Henrissat B."/>
            <person name="Kohler A."/>
            <person name="Grigoriev I.V."/>
            <person name="Martin F.M."/>
            <person name="Hacquard S."/>
        </authorList>
    </citation>
    <scope>NUCLEOTIDE SEQUENCE</scope>
    <source>
        <strain evidence="2">MPI-SDFR-AT-0073</strain>
    </source>
</reference>
<gene>
    <name evidence="2" type="ORF">BKA67DRAFT_554136</name>
</gene>
<dbReference type="Gene3D" id="3.10.180.10">
    <property type="entry name" value="2,3-Dihydroxybiphenyl 1,2-Dioxygenase, domain 1"/>
    <property type="match status" value="1"/>
</dbReference>
<name>A0A9P9A1K1_9PEZI</name>
<proteinExistence type="predicted"/>